<dbReference type="EMBL" id="AP012052">
    <property type="protein sequence ID" value="BAJ76364.1"/>
    <property type="molecule type" value="Genomic_DNA"/>
</dbReference>
<gene>
    <name evidence="1" type="ordered locus">MTES_3400</name>
</gene>
<sequence length="286" mass="30185">MNLPSAHLCRVCGYFSEEPPWGLDGCCPTYAYCPCCGVEWGYQDSLPTSADRFRANWLQRGGIWEDRAVPPDGLTTNERLHRLGIHAEKAPITGLDGEIIFHPRSAGGRRSGPPTAEDYFPTATVLAPATGRGTFSIRVHLAHFPSATQRTPCTVSVLVPGAPGSEAVIAGAQLLVYEGPHVVGQLRILGSADETNAHASGIVRWASAEIASLCVELGGILDPAVLRDVADLADHAEPGIALGLICDGLDASSPLDVALRSRLLTVGRAMGLDETVAFLGDARTEG</sequence>
<dbReference type="HOGENOM" id="CLU_972587_0_0_11"/>
<protein>
    <submittedName>
        <fullName evidence="1">Uncharacterized protein</fullName>
    </submittedName>
</protein>
<reference evidence="1 2" key="1">
    <citation type="journal article" date="2011" name="J. Bacteriol.">
        <title>Genome sequence of Microbacterium testaceum StLB037, an N-acylhomoserine lactone-degrading bacterium isolated from potato leaves.</title>
        <authorList>
            <person name="Morohoshi T."/>
            <person name="Wang W.-Z."/>
            <person name="Someya N."/>
            <person name="Ikeda T."/>
        </authorList>
    </citation>
    <scope>NUCLEOTIDE SEQUENCE [LARGE SCALE GENOMIC DNA]</scope>
    <source>
        <strain evidence="1 2">StLB037</strain>
    </source>
</reference>
<name>E8NEB0_MICTS</name>
<organism evidence="1 2">
    <name type="scientific">Microbacterium testaceum (strain StLB037)</name>
    <dbReference type="NCBI Taxonomy" id="979556"/>
    <lineage>
        <taxon>Bacteria</taxon>
        <taxon>Bacillati</taxon>
        <taxon>Actinomycetota</taxon>
        <taxon>Actinomycetes</taxon>
        <taxon>Micrococcales</taxon>
        <taxon>Microbacteriaceae</taxon>
        <taxon>Microbacterium</taxon>
    </lineage>
</organism>
<dbReference type="RefSeq" id="WP_013586486.1">
    <property type="nucleotide sequence ID" value="NC_015125.1"/>
</dbReference>
<accession>E8NEB0</accession>
<proteinExistence type="predicted"/>
<dbReference type="OrthoDB" id="1456570at2"/>
<evidence type="ECO:0000313" key="2">
    <source>
        <dbReference type="Proteomes" id="UP000008975"/>
    </source>
</evidence>
<dbReference type="KEGG" id="mts:MTES_3400"/>
<dbReference type="AlphaFoldDB" id="E8NEB0"/>
<dbReference type="eggNOG" id="COG1592">
    <property type="taxonomic scope" value="Bacteria"/>
</dbReference>
<dbReference type="STRING" id="979556.MTES_3400"/>
<reference key="2">
    <citation type="submission" date="2011-02" db="EMBL/GenBank/DDBJ databases">
        <title>Genome sequence of Microbacterium testaceum StLB037.</title>
        <authorList>
            <person name="Morohoshi T."/>
            <person name="Wang W.Z."/>
            <person name="Someya N."/>
            <person name="Ikeda T."/>
        </authorList>
    </citation>
    <scope>NUCLEOTIDE SEQUENCE</scope>
    <source>
        <strain>StLB037</strain>
    </source>
</reference>
<dbReference type="Proteomes" id="UP000008975">
    <property type="component" value="Chromosome"/>
</dbReference>
<evidence type="ECO:0000313" key="1">
    <source>
        <dbReference type="EMBL" id="BAJ76364.1"/>
    </source>
</evidence>